<dbReference type="Gene3D" id="3.90.1150.10">
    <property type="entry name" value="Aspartate Aminotransferase, domain 1"/>
    <property type="match status" value="1"/>
</dbReference>
<dbReference type="OrthoDB" id="9801834at2"/>
<proteinExistence type="inferred from homology"/>
<dbReference type="SUPFAM" id="SSF53383">
    <property type="entry name" value="PLP-dependent transferases"/>
    <property type="match status" value="1"/>
</dbReference>
<evidence type="ECO:0000256" key="1">
    <source>
        <dbReference type="ARBA" id="ARBA00001933"/>
    </source>
</evidence>
<dbReference type="InterPro" id="IPR012773">
    <property type="entry name" value="Ectoine_EctB"/>
</dbReference>
<dbReference type="AlphaFoldDB" id="A0A120MFM5"/>
<evidence type="ECO:0000256" key="3">
    <source>
        <dbReference type="ARBA" id="ARBA00022576"/>
    </source>
</evidence>
<evidence type="ECO:0000256" key="6">
    <source>
        <dbReference type="RuleBase" id="RU003560"/>
    </source>
</evidence>
<dbReference type="EMBL" id="KU237243">
    <property type="protein sequence ID" value="AMH38936.1"/>
    <property type="molecule type" value="Genomic_DNA"/>
</dbReference>
<evidence type="ECO:0000256" key="4">
    <source>
        <dbReference type="ARBA" id="ARBA00022679"/>
    </source>
</evidence>
<dbReference type="GO" id="GO:0019491">
    <property type="term" value="P:ectoine biosynthetic process"/>
    <property type="evidence" value="ECO:0007669"/>
    <property type="project" value="UniProtKB-UniPathway"/>
</dbReference>
<dbReference type="Proteomes" id="UP000238823">
    <property type="component" value="Unassembled WGS sequence"/>
</dbReference>
<keyword evidence="3 7" id="KW-0032">Aminotransferase</keyword>
<dbReference type="InterPro" id="IPR015421">
    <property type="entry name" value="PyrdxlP-dep_Trfase_major"/>
</dbReference>
<organism evidence="9">
    <name type="scientific">Enhygromyxa salina</name>
    <dbReference type="NCBI Taxonomy" id="215803"/>
    <lineage>
        <taxon>Bacteria</taxon>
        <taxon>Pseudomonadati</taxon>
        <taxon>Myxococcota</taxon>
        <taxon>Polyangia</taxon>
        <taxon>Nannocystales</taxon>
        <taxon>Nannocystaceae</taxon>
        <taxon>Enhygromyxa</taxon>
    </lineage>
</organism>
<dbReference type="InterPro" id="IPR049704">
    <property type="entry name" value="Aminotrans_3_PPA_site"/>
</dbReference>
<dbReference type="RefSeq" id="WP_106088058.1">
    <property type="nucleotide sequence ID" value="NZ_PVNL01000029.1"/>
</dbReference>
<reference evidence="9" key="1">
    <citation type="journal article" date="2016" name="Microbiology (Mosc.)">
        <title>Different strategies of osmoadaptation in the closely related marine myxobacteria Enhygromyxa salina SWB007 and Plesiocystis pacifica SIR-1.</title>
        <authorList>
            <person name="Amiri Moghaddam J."/>
            <person name="Boehringer N."/>
            <person name="Burdziak A."/>
            <person name="Kunte H.J."/>
            <person name="Galinski E.A."/>
            <person name="Schaberle T.F."/>
        </authorList>
    </citation>
    <scope>NUCLEOTIDE SEQUENCE</scope>
    <source>
        <strain evidence="9">SWB007</strain>
    </source>
</reference>
<name>A0A120MFM5_9BACT</name>
<feature type="compositionally biased region" description="Basic and acidic residues" evidence="8">
    <location>
        <begin position="417"/>
        <end position="437"/>
    </location>
</feature>
<dbReference type="NCBIfam" id="TIGR02407">
    <property type="entry name" value="ectoine_ectB"/>
    <property type="match status" value="1"/>
</dbReference>
<evidence type="ECO:0000313" key="9">
    <source>
        <dbReference type="EMBL" id="AMH38936.1"/>
    </source>
</evidence>
<evidence type="ECO:0000256" key="8">
    <source>
        <dbReference type="SAM" id="MobiDB-lite"/>
    </source>
</evidence>
<dbReference type="EMBL" id="PVNL01000029">
    <property type="protein sequence ID" value="PRQ09314.1"/>
    <property type="molecule type" value="Genomic_DNA"/>
</dbReference>
<dbReference type="NCBIfam" id="TIGR00709">
    <property type="entry name" value="dat"/>
    <property type="match status" value="1"/>
</dbReference>
<protein>
    <recommendedName>
        <fullName evidence="7">Diaminobutyrate--2-oxoglutarate transaminase</fullName>
        <ecNumber evidence="7">2.6.1.76</ecNumber>
    </recommendedName>
    <alternativeName>
        <fullName evidence="7">DABA aminotransferase</fullName>
    </alternativeName>
</protein>
<dbReference type="EC" id="2.6.1.76" evidence="7"/>
<evidence type="ECO:0000256" key="5">
    <source>
        <dbReference type="ARBA" id="ARBA00022898"/>
    </source>
</evidence>
<dbReference type="UniPathway" id="UPA00067">
    <property type="reaction ID" value="UER00121"/>
</dbReference>
<comment type="similarity">
    <text evidence="2 6">Belongs to the class-III pyridoxal-phosphate-dependent aminotransferase family.</text>
</comment>
<dbReference type="PANTHER" id="PTHR43552:SF2">
    <property type="entry name" value="DIAMINOBUTYRATE--2-OXOGLUTARATE TRANSAMINASE"/>
    <property type="match status" value="1"/>
</dbReference>
<dbReference type="PANTHER" id="PTHR43552">
    <property type="entry name" value="DIAMINOBUTYRATE--2-OXOGLUTARATE AMINOTRANSFERASE"/>
    <property type="match status" value="1"/>
</dbReference>
<sequence length="444" mass="48189">MNRTIETLESEVRSYSRSFPKVFARAEGSELFDRQGRAYLDFFAGAGALNYGHNNRHLQAPLLEYIEAGGVTHSLDMATEAKCSFLERFAALVLEPRGLDYKLMFPGPTGTNSVEAALKLARKVTGRTNVASFTRGFHGMTLGSLATTGNAGKRHGAGMALGGVDRMPFDGYLGDDVDTLDYVERLLDDPSSGVDAPAAFIVETVQGEGGVNLASPAWLQRLADLARRHAALLIIDDVQVGCGRTGPFFSFEALGVEPDIVCLSKSLSGYGLPFALTLFRPQLDVWNPGEHNGTFRGNNLAFVTATAALERYWRDDALTRAVDRKAELVRQRLGAIAERFDADVRGRGLIWGVDFGSRAAVAGVASREAFGRGLLIETSGAHDEVLKLLPPLTITEAELERGLDIIGEVVALAVNRGDERKPERKPSRERRRVESSKPEAAVQP</sequence>
<comment type="catalytic activity">
    <reaction evidence="7">
        <text>L-2,4-diaminobutanoate + 2-oxoglutarate = L-aspartate 4-semialdehyde + L-glutamate</text>
        <dbReference type="Rhea" id="RHEA:11160"/>
        <dbReference type="ChEBI" id="CHEBI:16810"/>
        <dbReference type="ChEBI" id="CHEBI:29985"/>
        <dbReference type="ChEBI" id="CHEBI:58761"/>
        <dbReference type="ChEBI" id="CHEBI:537519"/>
        <dbReference type="EC" id="2.6.1.76"/>
    </reaction>
</comment>
<dbReference type="GO" id="GO:0045303">
    <property type="term" value="F:diaminobutyrate-2-oxoglutarate transaminase activity"/>
    <property type="evidence" value="ECO:0007669"/>
    <property type="project" value="UniProtKB-EC"/>
</dbReference>
<dbReference type="PIRSF" id="PIRSF000521">
    <property type="entry name" value="Transaminase_4ab_Lys_Orn"/>
    <property type="match status" value="1"/>
</dbReference>
<gene>
    <name evidence="9" type="primary">ectB</name>
    <name evidence="10" type="ORF">ENSA7_10060</name>
</gene>
<dbReference type="InterPro" id="IPR004637">
    <property type="entry name" value="Dat"/>
</dbReference>
<dbReference type="GO" id="GO:0030170">
    <property type="term" value="F:pyridoxal phosphate binding"/>
    <property type="evidence" value="ECO:0007669"/>
    <property type="project" value="InterPro"/>
</dbReference>
<comment type="function">
    <text evidence="7">Catalyzes reversively the conversion of L-aspartate beta-semialdehyde (ASA) to L-2,4-diaminobutyrate (DABA) by transamination with L-glutamate.</text>
</comment>
<reference evidence="10 11" key="2">
    <citation type="submission" date="2018-03" db="EMBL/GenBank/DDBJ databases">
        <title>Draft Genome Sequences of the Obligatory Marine Myxobacteria Enhygromyxa salina SWB007.</title>
        <authorList>
            <person name="Poehlein A."/>
            <person name="Moghaddam J.A."/>
            <person name="Harms H."/>
            <person name="Alanjari M."/>
            <person name="Koenig G.M."/>
            <person name="Daniel R."/>
            <person name="Schaeberle T.F."/>
        </authorList>
    </citation>
    <scope>NUCLEOTIDE SEQUENCE [LARGE SCALE GENOMIC DNA]</scope>
    <source>
        <strain evidence="10 11">SWB007</strain>
    </source>
</reference>
<keyword evidence="4 7" id="KW-0808">Transferase</keyword>
<dbReference type="InterPro" id="IPR015424">
    <property type="entry name" value="PyrdxlP-dep_Trfase"/>
</dbReference>
<comment type="cofactor">
    <cofactor evidence="1 7">
        <name>pyridoxal 5'-phosphate</name>
        <dbReference type="ChEBI" id="CHEBI:597326"/>
    </cofactor>
</comment>
<accession>A0A120MFM5</accession>
<dbReference type="Pfam" id="PF00202">
    <property type="entry name" value="Aminotran_3"/>
    <property type="match status" value="1"/>
</dbReference>
<dbReference type="PROSITE" id="PS00600">
    <property type="entry name" value="AA_TRANSFER_CLASS_3"/>
    <property type="match status" value="1"/>
</dbReference>
<evidence type="ECO:0000313" key="11">
    <source>
        <dbReference type="Proteomes" id="UP000238823"/>
    </source>
</evidence>
<comment type="pathway">
    <text evidence="7">Amine and polyamine biosynthesis; ectoine biosynthesis; L-ectoine from L-aspartate 4-semialdehyde: step 1/3.</text>
</comment>
<dbReference type="InterPro" id="IPR015422">
    <property type="entry name" value="PyrdxlP-dep_Trfase_small"/>
</dbReference>
<feature type="region of interest" description="Disordered" evidence="8">
    <location>
        <begin position="417"/>
        <end position="444"/>
    </location>
</feature>
<dbReference type="InterPro" id="IPR005814">
    <property type="entry name" value="Aminotrans_3"/>
</dbReference>
<dbReference type="GO" id="GO:0047307">
    <property type="term" value="F:diaminobutyrate-pyruvate transaminase activity"/>
    <property type="evidence" value="ECO:0007669"/>
    <property type="project" value="InterPro"/>
</dbReference>
<dbReference type="NCBIfam" id="NF006733">
    <property type="entry name" value="PRK09264.1"/>
    <property type="match status" value="1"/>
</dbReference>
<evidence type="ECO:0000256" key="7">
    <source>
        <dbReference type="RuleBase" id="RU365034"/>
    </source>
</evidence>
<keyword evidence="5 6" id="KW-0663">Pyridoxal phosphate</keyword>
<evidence type="ECO:0000256" key="2">
    <source>
        <dbReference type="ARBA" id="ARBA00008954"/>
    </source>
</evidence>
<keyword evidence="9" id="KW-0670">Pyruvate</keyword>
<dbReference type="Gene3D" id="3.40.640.10">
    <property type="entry name" value="Type I PLP-dependent aspartate aminotransferase-like (Major domain)"/>
    <property type="match status" value="1"/>
</dbReference>
<evidence type="ECO:0000313" key="10">
    <source>
        <dbReference type="EMBL" id="PRQ09314.1"/>
    </source>
</evidence>
<dbReference type="CDD" id="cd00610">
    <property type="entry name" value="OAT_like"/>
    <property type="match status" value="1"/>
</dbReference>